<protein>
    <submittedName>
        <fullName evidence="2">Uncharacterized protein</fullName>
    </submittedName>
</protein>
<sequence>MKRVNKLLCAAVCACAPFTLFAQEAETHAQEVKSDHFMQVSSQGRLGVEAGTEFVMDMNDKSAGLETNVGIELYLPLFDKADRGAVSENGYMQPGVRLIVKDMCFQWMETYFAKGGNYEQDNVNSWASRPLVLSYGDISADVVWKNFYFQVAGTTNPMEVSQASLNSIFDDVMDTDDRWYIKKDYALYSKTRYNKQGLPLLGTALTRDFVDPDYKDDISGQLGFGVEFSKFTALAKAASLYNGRDNDNNAWLFGLESTAYPVENMKIEANVLAGVNCDADLGENPFAAGISADYKIPLVKKVVMKPFVGFDYNMDLQNTSNKSWELGAGTYIYFRGEDYLASHREVDYDEIVPVGISLGANLAKLGDADMTTNLVFSAFEIADRRALIPNLGYFAQLEMSAIASDNMHTAVCGQLEYLINGKFLPYVYGKYAPELSANGEHFTGKDIVTAKVGCYMTPVQYFSIDLNYSLDFITKGKEDSDIQDKGALGIACVIRL</sequence>
<keyword evidence="1" id="KW-0732">Signal</keyword>
<evidence type="ECO:0000313" key="3">
    <source>
        <dbReference type="Proteomes" id="UP000595224"/>
    </source>
</evidence>
<feature type="chain" id="PRO_5033065603" evidence="1">
    <location>
        <begin position="23"/>
        <end position="496"/>
    </location>
</feature>
<evidence type="ECO:0000256" key="1">
    <source>
        <dbReference type="SAM" id="SignalP"/>
    </source>
</evidence>
<proteinExistence type="predicted"/>
<organism evidence="2 3">
    <name type="scientific">Treponema peruense</name>
    <dbReference type="NCBI Taxonomy" id="2787628"/>
    <lineage>
        <taxon>Bacteria</taxon>
        <taxon>Pseudomonadati</taxon>
        <taxon>Spirochaetota</taxon>
        <taxon>Spirochaetia</taxon>
        <taxon>Spirochaetales</taxon>
        <taxon>Treponemataceae</taxon>
        <taxon>Treponema</taxon>
    </lineage>
</organism>
<accession>A0A7T3RFB8</accession>
<dbReference type="KEGG" id="tper:IWA51_05415"/>
<feature type="signal peptide" evidence="1">
    <location>
        <begin position="1"/>
        <end position="22"/>
    </location>
</feature>
<dbReference type="Proteomes" id="UP000595224">
    <property type="component" value="Chromosome"/>
</dbReference>
<reference evidence="2 3" key="1">
    <citation type="submission" date="2020-11" db="EMBL/GenBank/DDBJ databases">
        <title>Treponema Peruensis nv. sp., first commensal Treponema isolated from human feces.</title>
        <authorList>
            <person name="Belkhou C."/>
            <person name="Raes J."/>
        </authorList>
    </citation>
    <scope>NUCLEOTIDE SEQUENCE [LARGE SCALE GENOMIC DNA]</scope>
    <source>
        <strain evidence="2 3">RCC2812</strain>
    </source>
</reference>
<dbReference type="EMBL" id="CP064936">
    <property type="protein sequence ID" value="QQA02025.1"/>
    <property type="molecule type" value="Genomic_DNA"/>
</dbReference>
<dbReference type="AlphaFoldDB" id="A0A7T3RFB8"/>
<evidence type="ECO:0000313" key="2">
    <source>
        <dbReference type="EMBL" id="QQA02025.1"/>
    </source>
</evidence>
<name>A0A7T3RFB8_9SPIR</name>
<dbReference type="RefSeq" id="WP_198443510.1">
    <property type="nucleotide sequence ID" value="NZ_CBCSHE010000006.1"/>
</dbReference>
<gene>
    <name evidence="2" type="ORF">IWA51_05415</name>
</gene>
<keyword evidence="3" id="KW-1185">Reference proteome</keyword>